<comment type="caution">
    <text evidence="1">The sequence shown here is derived from an EMBL/GenBank/DDBJ whole genome shotgun (WGS) entry which is preliminary data.</text>
</comment>
<proteinExistence type="predicted"/>
<evidence type="ECO:0008006" key="3">
    <source>
        <dbReference type="Google" id="ProtNLM"/>
    </source>
</evidence>
<organism evidence="1 2">
    <name type="scientific">Alcanivorax nanhaiticus</name>
    <dbReference type="NCBI Taxonomy" id="1177154"/>
    <lineage>
        <taxon>Bacteria</taxon>
        <taxon>Pseudomonadati</taxon>
        <taxon>Pseudomonadota</taxon>
        <taxon>Gammaproteobacteria</taxon>
        <taxon>Oceanospirillales</taxon>
        <taxon>Alcanivoracaceae</taxon>
        <taxon>Alcanivorax</taxon>
    </lineage>
</organism>
<protein>
    <recommendedName>
        <fullName evidence="3">Cation transporter</fullName>
    </recommendedName>
</protein>
<keyword evidence="2" id="KW-1185">Reference proteome</keyword>
<reference evidence="1 2" key="1">
    <citation type="submission" date="2012-09" db="EMBL/GenBank/DDBJ databases">
        <title>Genome Sequence of alkane-degrading Bacterium Alcanivorax sp. 19-m-6.</title>
        <authorList>
            <person name="Lai Q."/>
            <person name="Shao Z."/>
        </authorList>
    </citation>
    <scope>NUCLEOTIDE SEQUENCE [LARGE SCALE GENOMIC DNA]</scope>
    <source>
        <strain evidence="1 2">19-m-6</strain>
    </source>
</reference>
<dbReference type="STRING" id="1177154.Y5S_00583"/>
<dbReference type="OrthoDB" id="5822659at2"/>
<name>A0A095SN96_9GAMM</name>
<evidence type="ECO:0000313" key="2">
    <source>
        <dbReference type="Proteomes" id="UP000029444"/>
    </source>
</evidence>
<dbReference type="EMBL" id="ARXV01000002">
    <property type="protein sequence ID" value="KGD66111.1"/>
    <property type="molecule type" value="Genomic_DNA"/>
</dbReference>
<dbReference type="Proteomes" id="UP000029444">
    <property type="component" value="Unassembled WGS sequence"/>
</dbReference>
<dbReference type="AlphaFoldDB" id="A0A095SN96"/>
<dbReference type="PATRIC" id="fig|1177154.3.peg.594"/>
<evidence type="ECO:0000313" key="1">
    <source>
        <dbReference type="EMBL" id="KGD66111.1"/>
    </source>
</evidence>
<accession>A0A095SN96</accession>
<dbReference type="eggNOG" id="ENOG5031M4A">
    <property type="taxonomic scope" value="Bacteria"/>
</dbReference>
<gene>
    <name evidence="1" type="ORF">Y5S_00583</name>
</gene>
<sequence length="122" mass="13960">MSKKEHRLGVSEINLVVRHLKLEPADQNNLQAVVAEVDQLYGLDAISFDEKSHVLNLAYDASRICLDGIEDVLKKHGVEVSHDWWTHFKEGYYKFVDQNVKNNASHEPWSCHQIPPGAGRKR</sequence>
<dbReference type="RefSeq" id="WP_027948911.1">
    <property type="nucleotide sequence ID" value="NZ_ARXV01000002.1"/>
</dbReference>